<name>A0ACC1C9W7_9ROSI</name>
<keyword evidence="2" id="KW-1185">Reference proteome</keyword>
<proteinExistence type="predicted"/>
<gene>
    <name evidence="1" type="ORF">Patl1_00571</name>
</gene>
<evidence type="ECO:0000313" key="1">
    <source>
        <dbReference type="EMBL" id="KAJ0112493.1"/>
    </source>
</evidence>
<dbReference type="Proteomes" id="UP001164250">
    <property type="component" value="Chromosome 1"/>
</dbReference>
<sequence length="132" mass="14859">MKETLEGRENIEEEEATVAIWDCGSPLYDSYELVSLTHLIERHLMALPSLGGSKRLTTKFYCPCDVSSNVRSITNTKPSSSSAISSLSDYVGRKLLKRKTGVGEVIDKRKRLKILCGMYKAFGFWKKKKYSG</sequence>
<organism evidence="1 2">
    <name type="scientific">Pistacia atlantica</name>
    <dbReference type="NCBI Taxonomy" id="434234"/>
    <lineage>
        <taxon>Eukaryota</taxon>
        <taxon>Viridiplantae</taxon>
        <taxon>Streptophyta</taxon>
        <taxon>Embryophyta</taxon>
        <taxon>Tracheophyta</taxon>
        <taxon>Spermatophyta</taxon>
        <taxon>Magnoliopsida</taxon>
        <taxon>eudicotyledons</taxon>
        <taxon>Gunneridae</taxon>
        <taxon>Pentapetalae</taxon>
        <taxon>rosids</taxon>
        <taxon>malvids</taxon>
        <taxon>Sapindales</taxon>
        <taxon>Anacardiaceae</taxon>
        <taxon>Pistacia</taxon>
    </lineage>
</organism>
<dbReference type="EMBL" id="CM047897">
    <property type="protein sequence ID" value="KAJ0112493.1"/>
    <property type="molecule type" value="Genomic_DNA"/>
</dbReference>
<comment type="caution">
    <text evidence="1">The sequence shown here is derived from an EMBL/GenBank/DDBJ whole genome shotgun (WGS) entry which is preliminary data.</text>
</comment>
<reference evidence="2" key="1">
    <citation type="journal article" date="2023" name="G3 (Bethesda)">
        <title>Genome assembly and association tests identify interacting loci associated with vigor, precocity, and sex in interspecific pistachio rootstocks.</title>
        <authorList>
            <person name="Palmer W."/>
            <person name="Jacygrad E."/>
            <person name="Sagayaradj S."/>
            <person name="Cavanaugh K."/>
            <person name="Han R."/>
            <person name="Bertier L."/>
            <person name="Beede B."/>
            <person name="Kafkas S."/>
            <person name="Golino D."/>
            <person name="Preece J."/>
            <person name="Michelmore R."/>
        </authorList>
    </citation>
    <scope>NUCLEOTIDE SEQUENCE [LARGE SCALE GENOMIC DNA]</scope>
</reference>
<protein>
    <submittedName>
        <fullName evidence="1">Uncharacterized protein</fullName>
    </submittedName>
</protein>
<accession>A0ACC1C9W7</accession>
<evidence type="ECO:0000313" key="2">
    <source>
        <dbReference type="Proteomes" id="UP001164250"/>
    </source>
</evidence>